<evidence type="ECO:0000313" key="1">
    <source>
        <dbReference type="EMBL" id="CAK9137011.1"/>
    </source>
</evidence>
<sequence length="149" mass="16247">MISCSAEWCFGFQSVAVITNCRVVFNEIGPDGAAATADEDDRLFPKCLRTTRIPVGKFPDVPFGGGPRMYIQFFWLPPRERGGGGGALNDATQSFDPLPHGSMALLWPSLPETSQCLLQYNNVGSLLNIPTVSVPYLYCNFIVASLVKL</sequence>
<dbReference type="Proteomes" id="UP001642360">
    <property type="component" value="Unassembled WGS sequence"/>
</dbReference>
<name>A0ABC8QW90_9AQUA</name>
<evidence type="ECO:0000313" key="2">
    <source>
        <dbReference type="Proteomes" id="UP001642360"/>
    </source>
</evidence>
<proteinExistence type="predicted"/>
<organism evidence="1 2">
    <name type="scientific">Ilex paraguariensis</name>
    <name type="common">yerba mate</name>
    <dbReference type="NCBI Taxonomy" id="185542"/>
    <lineage>
        <taxon>Eukaryota</taxon>
        <taxon>Viridiplantae</taxon>
        <taxon>Streptophyta</taxon>
        <taxon>Embryophyta</taxon>
        <taxon>Tracheophyta</taxon>
        <taxon>Spermatophyta</taxon>
        <taxon>Magnoliopsida</taxon>
        <taxon>eudicotyledons</taxon>
        <taxon>Gunneridae</taxon>
        <taxon>Pentapetalae</taxon>
        <taxon>asterids</taxon>
        <taxon>campanulids</taxon>
        <taxon>Aquifoliales</taxon>
        <taxon>Aquifoliaceae</taxon>
        <taxon>Ilex</taxon>
    </lineage>
</organism>
<dbReference type="EMBL" id="CAUOFW020000796">
    <property type="protein sequence ID" value="CAK9137011.1"/>
    <property type="molecule type" value="Genomic_DNA"/>
</dbReference>
<comment type="caution">
    <text evidence="1">The sequence shown here is derived from an EMBL/GenBank/DDBJ whole genome shotgun (WGS) entry which is preliminary data.</text>
</comment>
<keyword evidence="2" id="KW-1185">Reference proteome</keyword>
<gene>
    <name evidence="1" type="ORF">ILEXP_LOCUS4031</name>
</gene>
<dbReference type="AlphaFoldDB" id="A0ABC8QW90"/>
<protein>
    <submittedName>
        <fullName evidence="1">Uncharacterized protein</fullName>
    </submittedName>
</protein>
<accession>A0ABC8QW90</accession>
<reference evidence="1 2" key="1">
    <citation type="submission" date="2024-02" db="EMBL/GenBank/DDBJ databases">
        <authorList>
            <person name="Vignale AGUSTIN F."/>
            <person name="Sosa J E."/>
            <person name="Modenutti C."/>
        </authorList>
    </citation>
    <scope>NUCLEOTIDE SEQUENCE [LARGE SCALE GENOMIC DNA]</scope>
</reference>